<name>A0AAV5TGB3_9BILA</name>
<sequence>MTICILLSVVLHLTYEKWYLTLSDSRTIALVSVLYLLCFSSIFHNFSKKPPTLATGRFNPAEELLRWEPGSTTNFTEDQVQMMNKLMGE</sequence>
<evidence type="ECO:0000313" key="3">
    <source>
        <dbReference type="Proteomes" id="UP001432027"/>
    </source>
</evidence>
<evidence type="ECO:0000256" key="1">
    <source>
        <dbReference type="SAM" id="Phobius"/>
    </source>
</evidence>
<organism evidence="2 3">
    <name type="scientific">Pristionchus entomophagus</name>
    <dbReference type="NCBI Taxonomy" id="358040"/>
    <lineage>
        <taxon>Eukaryota</taxon>
        <taxon>Metazoa</taxon>
        <taxon>Ecdysozoa</taxon>
        <taxon>Nematoda</taxon>
        <taxon>Chromadorea</taxon>
        <taxon>Rhabditida</taxon>
        <taxon>Rhabditina</taxon>
        <taxon>Diplogasteromorpha</taxon>
        <taxon>Diplogasteroidea</taxon>
        <taxon>Neodiplogasteridae</taxon>
        <taxon>Pristionchus</taxon>
    </lineage>
</organism>
<feature type="transmembrane region" description="Helical" evidence="1">
    <location>
        <begin position="26"/>
        <end position="47"/>
    </location>
</feature>
<protein>
    <submittedName>
        <fullName evidence="2">Uncharacterized protein</fullName>
    </submittedName>
</protein>
<keyword evidence="1" id="KW-0812">Transmembrane</keyword>
<dbReference type="EMBL" id="BTSX01000004">
    <property type="protein sequence ID" value="GMS92863.1"/>
    <property type="molecule type" value="Genomic_DNA"/>
</dbReference>
<proteinExistence type="predicted"/>
<accession>A0AAV5TGB3</accession>
<keyword evidence="3" id="KW-1185">Reference proteome</keyword>
<keyword evidence="1" id="KW-1133">Transmembrane helix</keyword>
<dbReference type="Proteomes" id="UP001432027">
    <property type="component" value="Unassembled WGS sequence"/>
</dbReference>
<comment type="caution">
    <text evidence="2">The sequence shown here is derived from an EMBL/GenBank/DDBJ whole genome shotgun (WGS) entry which is preliminary data.</text>
</comment>
<evidence type="ECO:0000313" key="2">
    <source>
        <dbReference type="EMBL" id="GMS92863.1"/>
    </source>
</evidence>
<reference evidence="2" key="1">
    <citation type="submission" date="2023-10" db="EMBL/GenBank/DDBJ databases">
        <title>Genome assembly of Pristionchus species.</title>
        <authorList>
            <person name="Yoshida K."/>
            <person name="Sommer R.J."/>
        </authorList>
    </citation>
    <scope>NUCLEOTIDE SEQUENCE</scope>
    <source>
        <strain evidence="2">RS0144</strain>
    </source>
</reference>
<dbReference type="AlphaFoldDB" id="A0AAV5TGB3"/>
<gene>
    <name evidence="2" type="ORF">PENTCL1PPCAC_15038</name>
</gene>
<keyword evidence="1" id="KW-0472">Membrane</keyword>